<dbReference type="RefSeq" id="WP_159250875.1">
    <property type="nucleotide sequence ID" value="NZ_JABJXG010000015.1"/>
</dbReference>
<dbReference type="AlphaFoldDB" id="A0A6L5A337"/>
<comment type="caution">
    <text evidence="1">Lacks conserved residue(s) required for the propagation of feature annotation.</text>
</comment>
<evidence type="ECO:0000313" key="6">
    <source>
        <dbReference type="Proteomes" id="UP000743107"/>
    </source>
</evidence>
<reference evidence="5" key="3">
    <citation type="submission" date="2020-03" db="EMBL/GenBank/DDBJ databases">
        <title>SpeciesPrimer: A bioinformatics pipeline dedicated to the design of qPCR primers for the quantification of bacterial species.</title>
        <authorList>
            <person name="Dreier M."/>
            <person name="Berthoud H."/>
            <person name="Shani N."/>
            <person name="Wechsler D."/>
            <person name="Junier P."/>
        </authorList>
    </citation>
    <scope>NUCLEOTIDE SEQUENCE [LARGE SCALE GENOMIC DNA]</scope>
    <source>
        <strain evidence="5">FAM13073</strain>
    </source>
</reference>
<dbReference type="InterPro" id="IPR011006">
    <property type="entry name" value="CheY-like_superfamily"/>
</dbReference>
<proteinExistence type="predicted"/>
<dbReference type="GO" id="GO:0003677">
    <property type="term" value="F:DNA binding"/>
    <property type="evidence" value="ECO:0007669"/>
    <property type="project" value="UniProtKB-KW"/>
</dbReference>
<dbReference type="EMBL" id="JADOFV010000002">
    <property type="protein sequence ID" value="MBF7126873.1"/>
    <property type="molecule type" value="Genomic_DNA"/>
</dbReference>
<keyword evidence="5" id="KW-1185">Reference proteome</keyword>
<dbReference type="InterPro" id="IPR001789">
    <property type="entry name" value="Sig_transdc_resp-reg_receiver"/>
</dbReference>
<feature type="domain" description="Response regulatory" evidence="2">
    <location>
        <begin position="2"/>
        <end position="117"/>
    </location>
</feature>
<sequence length="281" mass="32329">MNFYLLSDDESSVSIVQNIIESDFSNSLVGVNFDVDSAYDDLLQLRVDVMIINCLEIFPEGLNLIKRLAQVHIKPHFIVVGPHNEAYKDEAYHVGIDAYLDYPFNHLEFKNITKLVGSYCQVVDKMAEINKLTSGIATPFNRPQSKHRLRTDRIHSILRFLGIASENGCDDILRIAKVMVDQNIPFSKIDFQESLSLNEHEKKSAFQRIRRALRVGICNLAGMCIEYPENEVLLEYANSLFDFQNVYNEMQRIREVGAQRGQISIQHFFDGLLQESYREDT</sequence>
<keyword evidence="4" id="KW-0238">DNA-binding</keyword>
<evidence type="ECO:0000313" key="3">
    <source>
        <dbReference type="EMBL" id="KAF0414156.1"/>
    </source>
</evidence>
<dbReference type="Pfam" id="PF08664">
    <property type="entry name" value="YcbB"/>
    <property type="match status" value="1"/>
</dbReference>
<dbReference type="Proteomes" id="UP000472573">
    <property type="component" value="Unassembled WGS sequence"/>
</dbReference>
<organism evidence="4 6">
    <name type="scientific">Pediococcus pentosaceus</name>
    <dbReference type="NCBI Taxonomy" id="1255"/>
    <lineage>
        <taxon>Bacteria</taxon>
        <taxon>Bacillati</taxon>
        <taxon>Bacillota</taxon>
        <taxon>Bacilli</taxon>
        <taxon>Lactobacillales</taxon>
        <taxon>Lactobacillaceae</taxon>
        <taxon>Pediococcus</taxon>
    </lineage>
</organism>
<evidence type="ECO:0000259" key="2">
    <source>
        <dbReference type="PROSITE" id="PS50110"/>
    </source>
</evidence>
<name>A0A6L5A337_PEDPE</name>
<dbReference type="EMBL" id="WENB01000002">
    <property type="protein sequence ID" value="KAF0414156.1"/>
    <property type="molecule type" value="Genomic_DNA"/>
</dbReference>
<dbReference type="Proteomes" id="UP000743107">
    <property type="component" value="Unassembled WGS sequence"/>
</dbReference>
<dbReference type="Gene3D" id="3.40.50.2300">
    <property type="match status" value="1"/>
</dbReference>
<dbReference type="InterPro" id="IPR013972">
    <property type="entry name" value="YcbB"/>
</dbReference>
<protein>
    <submittedName>
        <fullName evidence="4">DNA-binding domain-containing protein</fullName>
    </submittedName>
    <submittedName>
        <fullName evidence="3">Two-component system response regulator</fullName>
    </submittedName>
</protein>
<evidence type="ECO:0000313" key="4">
    <source>
        <dbReference type="EMBL" id="MBF7126873.1"/>
    </source>
</evidence>
<reference evidence="3" key="2">
    <citation type="submission" date="2019-12" db="EMBL/GenBank/DDBJ databases">
        <title>SpeciesPrimer: A bioinformatics pipeline dedicated to the design of qPCR primers for the quantification of bacterial species.</title>
        <authorList>
            <person name="Dreier M."/>
            <person name="Berthoud H."/>
            <person name="Shani N."/>
            <person name="Wechsler D."/>
            <person name="Junier P."/>
        </authorList>
    </citation>
    <scope>NUCLEOTIDE SEQUENCE</scope>
    <source>
        <strain evidence="3">FAM13073</strain>
    </source>
</reference>
<evidence type="ECO:0000256" key="1">
    <source>
        <dbReference type="PROSITE-ProRule" id="PRU00169"/>
    </source>
</evidence>
<comment type="caution">
    <text evidence="4">The sequence shown here is derived from an EMBL/GenBank/DDBJ whole genome shotgun (WGS) entry which is preliminary data.</text>
</comment>
<evidence type="ECO:0000313" key="5">
    <source>
        <dbReference type="Proteomes" id="UP000472573"/>
    </source>
</evidence>
<reference evidence="3 5" key="1">
    <citation type="submission" date="2019-10" db="EMBL/GenBank/DDBJ databases">
        <authorList>
            <person name="Irmler S."/>
            <person name="Berthoud H."/>
            <person name="Roetschi A."/>
            <person name="Arias E."/>
            <person name="Shani N."/>
            <person name="Wuethrich D."/>
            <person name="Bruggmann R."/>
        </authorList>
    </citation>
    <scope>NUCLEOTIDE SEQUENCE [LARGE SCALE GENOMIC DNA]</scope>
    <source>
        <strain evidence="3 5">FAM13073</strain>
    </source>
</reference>
<dbReference type="GO" id="GO:0000160">
    <property type="term" value="P:phosphorelay signal transduction system"/>
    <property type="evidence" value="ECO:0007669"/>
    <property type="project" value="InterPro"/>
</dbReference>
<gene>
    <name evidence="3" type="ORF">GBO79_04630</name>
    <name evidence="4" type="ORF">ITQ97_03440</name>
</gene>
<dbReference type="SUPFAM" id="SSF52172">
    <property type="entry name" value="CheY-like"/>
    <property type="match status" value="1"/>
</dbReference>
<accession>A0A6L5A337</accession>
<reference evidence="4" key="4">
    <citation type="submission" date="2020-11" db="EMBL/GenBank/DDBJ databases">
        <title>Antibiotic susceptibility profiles of Pediococcus pentosaceus from various origins and their implications for the safety assessment of strains with food-technology applications.</title>
        <authorList>
            <person name="Shani N."/>
            <person name="Oberhaensli S."/>
            <person name="Arias E."/>
        </authorList>
    </citation>
    <scope>NUCLEOTIDE SEQUENCE</scope>
    <source>
        <strain evidence="4">FAM 19164</strain>
    </source>
</reference>
<dbReference type="PROSITE" id="PS50110">
    <property type="entry name" value="RESPONSE_REGULATORY"/>
    <property type="match status" value="1"/>
</dbReference>